<name>A0A2D0PQI8_ICTPU</name>
<feature type="coiled-coil region" evidence="1">
    <location>
        <begin position="36"/>
        <end position="77"/>
    </location>
</feature>
<evidence type="ECO:0000313" key="4">
    <source>
        <dbReference type="RefSeq" id="XP_017308262.1"/>
    </source>
</evidence>
<feature type="compositionally biased region" description="Polar residues" evidence="2">
    <location>
        <begin position="266"/>
        <end position="277"/>
    </location>
</feature>
<gene>
    <name evidence="4" type="primary">LOC108256184</name>
</gene>
<dbReference type="AlphaFoldDB" id="A0A2D0PQI8"/>
<accession>A0A2D0PQI8</accession>
<sequence>MNFSPNRDTSLLNADEASAIETAVRTAVMSILKIFCDVNEKKSHCYEAKLAEAERENAALKFQLKAAEQELQTLRQISSSSSNYTISAEVTLSHDFSTDVTEERGEEAASFQSDGSVVIKEEPSYNTLCLKSEMADETFPTECDYPGMDNVQICQQTPGAEMWSMQHVQSFSSARSSLNQTRENRWIPGDDLTGRLKSRECVRRYRERIRADPEKYLAWKEKERLRSLRRRKRIQDLPEPMQKLQREAWREATRRHRARKMAQASLADTNMPQTLNP</sequence>
<dbReference type="Proteomes" id="UP000221080">
    <property type="component" value="Chromosome 23"/>
</dbReference>
<evidence type="ECO:0000313" key="3">
    <source>
        <dbReference type="Proteomes" id="UP000221080"/>
    </source>
</evidence>
<evidence type="ECO:0000256" key="1">
    <source>
        <dbReference type="SAM" id="Coils"/>
    </source>
</evidence>
<evidence type="ECO:0000256" key="2">
    <source>
        <dbReference type="SAM" id="MobiDB-lite"/>
    </source>
</evidence>
<dbReference type="KEGG" id="ipu:108256184"/>
<feature type="region of interest" description="Disordered" evidence="2">
    <location>
        <begin position="255"/>
        <end position="277"/>
    </location>
</feature>
<reference evidence="4" key="2">
    <citation type="submission" date="2025-08" db="UniProtKB">
        <authorList>
            <consortium name="RefSeq"/>
        </authorList>
    </citation>
    <scope>IDENTIFICATION</scope>
    <source>
        <tissue evidence="4">Blood</tissue>
    </source>
</reference>
<keyword evidence="3" id="KW-1185">Reference proteome</keyword>
<reference evidence="3" key="1">
    <citation type="journal article" date="2016" name="Nat. Commun.">
        <title>The channel catfish genome sequence provides insights into the evolution of scale formation in teleosts.</title>
        <authorList>
            <person name="Liu Z."/>
            <person name="Liu S."/>
            <person name="Yao J."/>
            <person name="Bao L."/>
            <person name="Zhang J."/>
            <person name="Li Y."/>
            <person name="Jiang C."/>
            <person name="Sun L."/>
            <person name="Wang R."/>
            <person name="Zhang Y."/>
            <person name="Zhou T."/>
            <person name="Zeng Q."/>
            <person name="Fu Q."/>
            <person name="Gao S."/>
            <person name="Li N."/>
            <person name="Koren S."/>
            <person name="Jiang Y."/>
            <person name="Zimin A."/>
            <person name="Xu P."/>
            <person name="Phillippy A.M."/>
            <person name="Geng X."/>
            <person name="Song L."/>
            <person name="Sun F."/>
            <person name="Li C."/>
            <person name="Wang X."/>
            <person name="Chen A."/>
            <person name="Jin Y."/>
            <person name="Yuan Z."/>
            <person name="Yang Y."/>
            <person name="Tan S."/>
            <person name="Peatman E."/>
            <person name="Lu J."/>
            <person name="Qin Z."/>
            <person name="Dunham R."/>
            <person name="Li Z."/>
            <person name="Sonstegard T."/>
            <person name="Feng J."/>
            <person name="Danzmann R.G."/>
            <person name="Schroeder S."/>
            <person name="Scheffler B."/>
            <person name="Duke M.V."/>
            <person name="Ballard L."/>
            <person name="Kucuktas H."/>
            <person name="Kaltenboeck L."/>
            <person name="Liu H."/>
            <person name="Armbruster J."/>
            <person name="Xie Y."/>
            <person name="Kirby M.L."/>
            <person name="Tian Y."/>
            <person name="Flanagan M.E."/>
            <person name="Mu W."/>
            <person name="Waldbieser G.C."/>
        </authorList>
    </citation>
    <scope>NUCLEOTIDE SEQUENCE [LARGE SCALE GENOMIC DNA]</scope>
    <source>
        <strain evidence="3">SDA103</strain>
    </source>
</reference>
<dbReference type="RefSeq" id="XP_017308262.1">
    <property type="nucleotide sequence ID" value="XM_017452773.3"/>
</dbReference>
<dbReference type="GeneID" id="108256184"/>
<keyword evidence="1" id="KW-0175">Coiled coil</keyword>
<dbReference type="OrthoDB" id="8897098at2759"/>
<proteinExistence type="predicted"/>
<organism evidence="3 4">
    <name type="scientific">Ictalurus punctatus</name>
    <name type="common">Channel catfish</name>
    <name type="synonym">Silurus punctatus</name>
    <dbReference type="NCBI Taxonomy" id="7998"/>
    <lineage>
        <taxon>Eukaryota</taxon>
        <taxon>Metazoa</taxon>
        <taxon>Chordata</taxon>
        <taxon>Craniata</taxon>
        <taxon>Vertebrata</taxon>
        <taxon>Euteleostomi</taxon>
        <taxon>Actinopterygii</taxon>
        <taxon>Neopterygii</taxon>
        <taxon>Teleostei</taxon>
        <taxon>Ostariophysi</taxon>
        <taxon>Siluriformes</taxon>
        <taxon>Ictaluridae</taxon>
        <taxon>Ictalurus</taxon>
    </lineage>
</organism>
<protein>
    <submittedName>
        <fullName evidence="4">Uncharacterized protein LOC108256184 isoform X1</fullName>
    </submittedName>
</protein>